<dbReference type="CDD" id="cd05233">
    <property type="entry name" value="SDR_c"/>
    <property type="match status" value="1"/>
</dbReference>
<sequence length="275" mass="29728">MNQRIFITGGASGLGQALARQYAARGWRVCIGDVNQEAGEAFAQTLSEDIARAAFVPCDVTRESDLQAAADWLEKNWGGVDIVVNNAGVAAAGGIAEVPLSDWQWILEINLLGVVRGCKVFTPLFRKQGHGRFVNIASMAGLLNPPSSVSYNVSKAGVISLSETLSFELADDNIAVTVVCPSFFKTNLASSLRSTSDHLTRLTQGLINKSKFDADQIAGAICRGIDRGDFLVIPQDKARTAWRVKRFAPFKLFSKIVAKEKKRFLAPRPAGNKTS</sequence>
<dbReference type="Pfam" id="PF00106">
    <property type="entry name" value="adh_short"/>
    <property type="match status" value="1"/>
</dbReference>
<dbReference type="AlphaFoldDB" id="A8ZSI4"/>
<gene>
    <name evidence="4" type="ordered locus">Dole_1917</name>
</gene>
<dbReference type="OrthoDB" id="658698at2"/>
<dbReference type="InterPro" id="IPR002347">
    <property type="entry name" value="SDR_fam"/>
</dbReference>
<evidence type="ECO:0000313" key="5">
    <source>
        <dbReference type="Proteomes" id="UP000008561"/>
    </source>
</evidence>
<dbReference type="PANTHER" id="PTHR44196">
    <property type="entry name" value="DEHYDROGENASE/REDUCTASE SDR FAMILY MEMBER 7B"/>
    <property type="match status" value="1"/>
</dbReference>
<protein>
    <submittedName>
        <fullName evidence="4">Short-chain dehydrogenase/reductase SDR</fullName>
    </submittedName>
</protein>
<accession>A8ZSI4</accession>
<name>A8ZSI4_DESOH</name>
<dbReference type="PRINTS" id="PR00080">
    <property type="entry name" value="SDRFAMILY"/>
</dbReference>
<organism evidence="4 5">
    <name type="scientific">Desulfosudis oleivorans (strain DSM 6200 / JCM 39069 / Hxd3)</name>
    <name type="common">Desulfococcus oleovorans</name>
    <dbReference type="NCBI Taxonomy" id="96561"/>
    <lineage>
        <taxon>Bacteria</taxon>
        <taxon>Pseudomonadati</taxon>
        <taxon>Thermodesulfobacteriota</taxon>
        <taxon>Desulfobacteria</taxon>
        <taxon>Desulfobacterales</taxon>
        <taxon>Desulfosudaceae</taxon>
        <taxon>Desulfosudis</taxon>
    </lineage>
</organism>
<dbReference type="PROSITE" id="PS00061">
    <property type="entry name" value="ADH_SHORT"/>
    <property type="match status" value="1"/>
</dbReference>
<keyword evidence="2" id="KW-0560">Oxidoreductase</keyword>
<dbReference type="GO" id="GO:0016020">
    <property type="term" value="C:membrane"/>
    <property type="evidence" value="ECO:0007669"/>
    <property type="project" value="TreeGrafter"/>
</dbReference>
<dbReference type="PRINTS" id="PR00081">
    <property type="entry name" value="GDHRDH"/>
</dbReference>
<evidence type="ECO:0000313" key="4">
    <source>
        <dbReference type="EMBL" id="ABW67721.1"/>
    </source>
</evidence>
<evidence type="ECO:0000256" key="1">
    <source>
        <dbReference type="ARBA" id="ARBA00006484"/>
    </source>
</evidence>
<dbReference type="InterPro" id="IPR036291">
    <property type="entry name" value="NAD(P)-bd_dom_sf"/>
</dbReference>
<dbReference type="Proteomes" id="UP000008561">
    <property type="component" value="Chromosome"/>
</dbReference>
<dbReference type="InterPro" id="IPR020904">
    <property type="entry name" value="Sc_DH/Rdtase_CS"/>
</dbReference>
<keyword evidence="5" id="KW-1185">Reference proteome</keyword>
<reference evidence="4 5" key="1">
    <citation type="submission" date="2007-10" db="EMBL/GenBank/DDBJ databases">
        <title>Complete sequence of Desulfococcus oleovorans Hxd3.</title>
        <authorList>
            <consortium name="US DOE Joint Genome Institute"/>
            <person name="Copeland A."/>
            <person name="Lucas S."/>
            <person name="Lapidus A."/>
            <person name="Barry K."/>
            <person name="Glavina del Rio T."/>
            <person name="Dalin E."/>
            <person name="Tice H."/>
            <person name="Pitluck S."/>
            <person name="Kiss H."/>
            <person name="Brettin T."/>
            <person name="Bruce D."/>
            <person name="Detter J.C."/>
            <person name="Han C."/>
            <person name="Schmutz J."/>
            <person name="Larimer F."/>
            <person name="Land M."/>
            <person name="Hauser L."/>
            <person name="Kyrpides N."/>
            <person name="Kim E."/>
            <person name="Wawrik B."/>
            <person name="Richardson P."/>
        </authorList>
    </citation>
    <scope>NUCLEOTIDE SEQUENCE [LARGE SCALE GENOMIC DNA]</scope>
    <source>
        <strain evidence="5">DSM 6200 / JCM 39069 / Hxd3</strain>
    </source>
</reference>
<dbReference type="GO" id="GO:0016491">
    <property type="term" value="F:oxidoreductase activity"/>
    <property type="evidence" value="ECO:0007669"/>
    <property type="project" value="UniProtKB-KW"/>
</dbReference>
<dbReference type="KEGG" id="dol:Dole_1917"/>
<dbReference type="RefSeq" id="WP_012175333.1">
    <property type="nucleotide sequence ID" value="NC_009943.1"/>
</dbReference>
<dbReference type="Gene3D" id="3.40.50.720">
    <property type="entry name" value="NAD(P)-binding Rossmann-like Domain"/>
    <property type="match status" value="1"/>
</dbReference>
<dbReference type="STRING" id="96561.Dole_1917"/>
<comment type="similarity">
    <text evidence="1 3">Belongs to the short-chain dehydrogenases/reductases (SDR) family.</text>
</comment>
<dbReference type="SUPFAM" id="SSF51735">
    <property type="entry name" value="NAD(P)-binding Rossmann-fold domains"/>
    <property type="match status" value="1"/>
</dbReference>
<proteinExistence type="inferred from homology"/>
<evidence type="ECO:0000256" key="2">
    <source>
        <dbReference type="ARBA" id="ARBA00023002"/>
    </source>
</evidence>
<dbReference type="eggNOG" id="COG1028">
    <property type="taxonomic scope" value="Bacteria"/>
</dbReference>
<dbReference type="HOGENOM" id="CLU_010194_2_1_7"/>
<dbReference type="PANTHER" id="PTHR44196:SF1">
    <property type="entry name" value="DEHYDROGENASE_REDUCTASE SDR FAMILY MEMBER 7B"/>
    <property type="match status" value="1"/>
</dbReference>
<dbReference type="NCBIfam" id="NF004196">
    <property type="entry name" value="PRK05650.1"/>
    <property type="match status" value="1"/>
</dbReference>
<dbReference type="EMBL" id="CP000859">
    <property type="protein sequence ID" value="ABW67721.1"/>
    <property type="molecule type" value="Genomic_DNA"/>
</dbReference>
<evidence type="ECO:0000256" key="3">
    <source>
        <dbReference type="RuleBase" id="RU000363"/>
    </source>
</evidence>